<dbReference type="AlphaFoldDB" id="A0A9D1A6Q4"/>
<dbReference type="Pfam" id="PF01047">
    <property type="entry name" value="MarR"/>
    <property type="match status" value="1"/>
</dbReference>
<evidence type="ECO:0000313" key="5">
    <source>
        <dbReference type="EMBL" id="HIR05995.1"/>
    </source>
</evidence>
<sequence length="156" mass="18165">MKKDKYIRFSEMWSQIDSTAARYFYPRLEHIGLTRGQPKMLRFLGKNDGCRQKDIADRFYLRAASVSGILDTLEKDGLIERRRNPRSRRETLVFLTELGKKKLSQVEKFYGELDDEVFDGFSEEEFGDLMDSLRQVLDAMKRKIEEPGKGTDSPGI</sequence>
<dbReference type="InterPro" id="IPR036388">
    <property type="entry name" value="WH-like_DNA-bd_sf"/>
</dbReference>
<dbReference type="PRINTS" id="PR00598">
    <property type="entry name" value="HTHMARR"/>
</dbReference>
<keyword evidence="3" id="KW-0804">Transcription</keyword>
<reference evidence="5" key="1">
    <citation type="submission" date="2020-10" db="EMBL/GenBank/DDBJ databases">
        <authorList>
            <person name="Gilroy R."/>
        </authorList>
    </citation>
    <scope>NUCLEOTIDE SEQUENCE</scope>
    <source>
        <strain evidence="5">CHK180-2868</strain>
    </source>
</reference>
<proteinExistence type="predicted"/>
<dbReference type="PROSITE" id="PS50995">
    <property type="entry name" value="HTH_MARR_2"/>
    <property type="match status" value="1"/>
</dbReference>
<dbReference type="Proteomes" id="UP000824250">
    <property type="component" value="Unassembled WGS sequence"/>
</dbReference>
<dbReference type="PROSITE" id="PS01117">
    <property type="entry name" value="HTH_MARR_1"/>
    <property type="match status" value="1"/>
</dbReference>
<keyword evidence="1" id="KW-0805">Transcription regulation</keyword>
<feature type="domain" description="HTH marR-type" evidence="4">
    <location>
        <begin position="1"/>
        <end position="138"/>
    </location>
</feature>
<dbReference type="EMBL" id="DVGC01000047">
    <property type="protein sequence ID" value="HIR05995.1"/>
    <property type="molecule type" value="Genomic_DNA"/>
</dbReference>
<dbReference type="GO" id="GO:0003700">
    <property type="term" value="F:DNA-binding transcription factor activity"/>
    <property type="evidence" value="ECO:0007669"/>
    <property type="project" value="InterPro"/>
</dbReference>
<dbReference type="InterPro" id="IPR000835">
    <property type="entry name" value="HTH_MarR-typ"/>
</dbReference>
<dbReference type="PANTHER" id="PTHR42756:SF1">
    <property type="entry name" value="TRANSCRIPTIONAL REPRESSOR OF EMRAB OPERON"/>
    <property type="match status" value="1"/>
</dbReference>
<dbReference type="GO" id="GO:0003677">
    <property type="term" value="F:DNA binding"/>
    <property type="evidence" value="ECO:0007669"/>
    <property type="project" value="UniProtKB-KW"/>
</dbReference>
<gene>
    <name evidence="5" type="ORF">IAB28_08540</name>
</gene>
<evidence type="ECO:0000313" key="6">
    <source>
        <dbReference type="Proteomes" id="UP000824250"/>
    </source>
</evidence>
<evidence type="ECO:0000256" key="1">
    <source>
        <dbReference type="ARBA" id="ARBA00023015"/>
    </source>
</evidence>
<dbReference type="Gene3D" id="1.10.10.10">
    <property type="entry name" value="Winged helix-like DNA-binding domain superfamily/Winged helix DNA-binding domain"/>
    <property type="match status" value="1"/>
</dbReference>
<dbReference type="InterPro" id="IPR023187">
    <property type="entry name" value="Tscrpt_reg_MarR-type_CS"/>
</dbReference>
<evidence type="ECO:0000259" key="4">
    <source>
        <dbReference type="PROSITE" id="PS50995"/>
    </source>
</evidence>
<dbReference type="PANTHER" id="PTHR42756">
    <property type="entry name" value="TRANSCRIPTIONAL REGULATOR, MARR"/>
    <property type="match status" value="1"/>
</dbReference>
<dbReference type="InterPro" id="IPR036390">
    <property type="entry name" value="WH_DNA-bd_sf"/>
</dbReference>
<dbReference type="SUPFAM" id="SSF46785">
    <property type="entry name" value="Winged helix' DNA-binding domain"/>
    <property type="match status" value="1"/>
</dbReference>
<organism evidence="5 6">
    <name type="scientific">Candidatus Copromonas faecavium</name>
    <name type="common">nom. illeg.</name>
    <dbReference type="NCBI Taxonomy" id="2840740"/>
    <lineage>
        <taxon>Bacteria</taxon>
        <taxon>Bacillati</taxon>
        <taxon>Bacillota</taxon>
        <taxon>Clostridia</taxon>
        <taxon>Lachnospirales</taxon>
        <taxon>Lachnospiraceae</taxon>
        <taxon>Candidatus Copromonas (nom. illeg.)</taxon>
    </lineage>
</organism>
<protein>
    <submittedName>
        <fullName evidence="5">MarR family transcriptional regulator</fullName>
    </submittedName>
</protein>
<dbReference type="SMART" id="SM00347">
    <property type="entry name" value="HTH_MARR"/>
    <property type="match status" value="1"/>
</dbReference>
<reference evidence="5" key="2">
    <citation type="journal article" date="2021" name="PeerJ">
        <title>Extensive microbial diversity within the chicken gut microbiome revealed by metagenomics and culture.</title>
        <authorList>
            <person name="Gilroy R."/>
            <person name="Ravi A."/>
            <person name="Getino M."/>
            <person name="Pursley I."/>
            <person name="Horton D.L."/>
            <person name="Alikhan N.F."/>
            <person name="Baker D."/>
            <person name="Gharbi K."/>
            <person name="Hall N."/>
            <person name="Watson M."/>
            <person name="Adriaenssens E.M."/>
            <person name="Foster-Nyarko E."/>
            <person name="Jarju S."/>
            <person name="Secka A."/>
            <person name="Antonio M."/>
            <person name="Oren A."/>
            <person name="Chaudhuri R.R."/>
            <person name="La Ragione R."/>
            <person name="Hildebrand F."/>
            <person name="Pallen M.J."/>
        </authorList>
    </citation>
    <scope>NUCLEOTIDE SEQUENCE</scope>
    <source>
        <strain evidence="5">CHK180-2868</strain>
    </source>
</reference>
<keyword evidence="2" id="KW-0238">DNA-binding</keyword>
<name>A0A9D1A6Q4_9FIRM</name>
<accession>A0A9D1A6Q4</accession>
<comment type="caution">
    <text evidence="5">The sequence shown here is derived from an EMBL/GenBank/DDBJ whole genome shotgun (WGS) entry which is preliminary data.</text>
</comment>
<evidence type="ECO:0000256" key="3">
    <source>
        <dbReference type="ARBA" id="ARBA00023163"/>
    </source>
</evidence>
<evidence type="ECO:0000256" key="2">
    <source>
        <dbReference type="ARBA" id="ARBA00023125"/>
    </source>
</evidence>